<dbReference type="Proteomes" id="UP000321583">
    <property type="component" value="Unassembled WGS sequence"/>
</dbReference>
<evidence type="ECO:0000259" key="1">
    <source>
        <dbReference type="Pfam" id="PF14267"/>
    </source>
</evidence>
<dbReference type="InterPro" id="IPR025579">
    <property type="entry name" value="DUF4357"/>
</dbReference>
<accession>A0A562D0J9</accession>
<proteinExistence type="predicted"/>
<reference evidence="2 3" key="1">
    <citation type="submission" date="2019-07" db="EMBL/GenBank/DDBJ databases">
        <title>Genome sequencing of lignin-degrading bacterial isolates.</title>
        <authorList>
            <person name="Gladden J."/>
        </authorList>
    </citation>
    <scope>NUCLEOTIDE SEQUENCE [LARGE SCALE GENOMIC DNA]</scope>
    <source>
        <strain evidence="2 3">J19</strain>
    </source>
</reference>
<feature type="domain" description="DUF4357" evidence="1">
    <location>
        <begin position="222"/>
        <end position="275"/>
    </location>
</feature>
<dbReference type="Pfam" id="PF14267">
    <property type="entry name" value="DUF4357"/>
    <property type="match status" value="1"/>
</dbReference>
<protein>
    <submittedName>
        <fullName evidence="2">Uncharacterized protein DUF4357</fullName>
    </submittedName>
</protein>
<keyword evidence="3" id="KW-1185">Reference proteome</keyword>
<name>A0A562D0J9_9GAMM</name>
<dbReference type="AlphaFoldDB" id="A0A562D0J9"/>
<comment type="caution">
    <text evidence="2">The sequence shown here is derived from an EMBL/GenBank/DDBJ whole genome shotgun (WGS) entry which is preliminary data.</text>
</comment>
<evidence type="ECO:0000313" key="3">
    <source>
        <dbReference type="Proteomes" id="UP000321583"/>
    </source>
</evidence>
<organism evidence="2 3">
    <name type="scientific">Pseudoxanthomonas taiwanensis J19</name>
    <dbReference type="NCBI Taxonomy" id="935569"/>
    <lineage>
        <taxon>Bacteria</taxon>
        <taxon>Pseudomonadati</taxon>
        <taxon>Pseudomonadota</taxon>
        <taxon>Gammaproteobacteria</taxon>
        <taxon>Lysobacterales</taxon>
        <taxon>Lysobacteraceae</taxon>
        <taxon>Pseudoxanthomonas</taxon>
    </lineage>
</organism>
<gene>
    <name evidence="2" type="ORF">L613_008300000030</name>
</gene>
<dbReference type="EMBL" id="VLJS01000117">
    <property type="protein sequence ID" value="TWH03223.1"/>
    <property type="molecule type" value="Genomic_DNA"/>
</dbReference>
<dbReference type="RefSeq" id="WP_084220796.1">
    <property type="nucleotide sequence ID" value="NZ_VLJS01000117.1"/>
</dbReference>
<dbReference type="OrthoDB" id="2656488at2"/>
<sequence>MPSATIKIYLPHGDPKRLRTGEISNWSGKAVAGPRTELDQLLKREEAANVGVYLLTGVDPLSGGPAVYIGEAESIQSRLRQHVDKDFWNHVVYFTSKDENLTKSHIRYLEGRLIELAKLAGRASLTNSQATTSKLPESDRADMEIFLEKIEQLLPALGVEVLVPIAAPPESKEEARLLFCEIGGLKASGHLTPNGIVVLAQSQAVPSLRPSAKDYPWVVNAREQLLKDGVLAPADGYLVFTKNHEFSSPSAAAAVIHGGTANGRTAWKDASGKTLKQLESV</sequence>
<dbReference type="CDD" id="cd10447">
    <property type="entry name" value="GIY-YIG_unchar_2"/>
    <property type="match status" value="1"/>
</dbReference>
<evidence type="ECO:0000313" key="2">
    <source>
        <dbReference type="EMBL" id="TWH03223.1"/>
    </source>
</evidence>